<dbReference type="SMART" id="SM00093">
    <property type="entry name" value="SERPIN"/>
    <property type="match status" value="1"/>
</dbReference>
<proteinExistence type="inferred from homology"/>
<dbReference type="Proteomes" id="UP000827092">
    <property type="component" value="Unassembled WGS sequence"/>
</dbReference>
<dbReference type="InterPro" id="IPR036186">
    <property type="entry name" value="Serpin_sf"/>
</dbReference>
<keyword evidence="5" id="KW-0732">Signal</keyword>
<dbReference type="PANTHER" id="PTHR11461">
    <property type="entry name" value="SERINE PROTEASE INHIBITOR, SERPIN"/>
    <property type="match status" value="1"/>
</dbReference>
<comment type="similarity">
    <text evidence="1 4">Belongs to the serpin family.</text>
</comment>
<dbReference type="EMBL" id="JAFNEN010000059">
    <property type="protein sequence ID" value="KAG8197075.1"/>
    <property type="molecule type" value="Genomic_DNA"/>
</dbReference>
<dbReference type="PANTHER" id="PTHR11461:SF211">
    <property type="entry name" value="GH10112P-RELATED"/>
    <property type="match status" value="1"/>
</dbReference>
<evidence type="ECO:0000259" key="6">
    <source>
        <dbReference type="SMART" id="SM00093"/>
    </source>
</evidence>
<dbReference type="InterPro" id="IPR042178">
    <property type="entry name" value="Serpin_sf_1"/>
</dbReference>
<dbReference type="GO" id="GO:0005615">
    <property type="term" value="C:extracellular space"/>
    <property type="evidence" value="ECO:0007669"/>
    <property type="project" value="InterPro"/>
</dbReference>
<keyword evidence="2" id="KW-0646">Protease inhibitor</keyword>
<feature type="domain" description="Serpin" evidence="6">
    <location>
        <begin position="50"/>
        <end position="259"/>
    </location>
</feature>
<keyword evidence="3" id="KW-0722">Serine protease inhibitor</keyword>
<evidence type="ECO:0000256" key="2">
    <source>
        <dbReference type="ARBA" id="ARBA00022690"/>
    </source>
</evidence>
<dbReference type="InterPro" id="IPR023796">
    <property type="entry name" value="Serpin_dom"/>
</dbReference>
<evidence type="ECO:0000256" key="4">
    <source>
        <dbReference type="RuleBase" id="RU000411"/>
    </source>
</evidence>
<dbReference type="GO" id="GO:0004867">
    <property type="term" value="F:serine-type endopeptidase inhibitor activity"/>
    <property type="evidence" value="ECO:0007669"/>
    <property type="project" value="UniProtKB-KW"/>
</dbReference>
<dbReference type="SUPFAM" id="SSF56574">
    <property type="entry name" value="Serpins"/>
    <property type="match status" value="1"/>
</dbReference>
<evidence type="ECO:0000313" key="8">
    <source>
        <dbReference type="Proteomes" id="UP000827092"/>
    </source>
</evidence>
<dbReference type="InterPro" id="IPR000215">
    <property type="entry name" value="Serpin_fam"/>
</dbReference>
<reference evidence="7 8" key="1">
    <citation type="journal article" date="2022" name="Nat. Ecol. Evol.">
        <title>A masculinizing supergene underlies an exaggerated male reproductive morph in a spider.</title>
        <authorList>
            <person name="Hendrickx F."/>
            <person name="De Corte Z."/>
            <person name="Sonet G."/>
            <person name="Van Belleghem S.M."/>
            <person name="Kostlbacher S."/>
            <person name="Vangestel C."/>
        </authorList>
    </citation>
    <scope>NUCLEOTIDE SEQUENCE [LARGE SCALE GENOMIC DNA]</scope>
    <source>
        <strain evidence="7">W744_W776</strain>
    </source>
</reference>
<sequence length="259" mass="28804">MARPSLFYSFFTLLITLSIRTSSADKDCTVSELAQANMRKLAVANNELAINLHKSLTSGSSENVFFSPLSISTAFGMLFYGARGGTAEELRNALGYNKADLPDELVHTTFKDFLKEILNSGDSNSGYVLNTANSVLIEKYMKLSPDYKNDVEDLYQASVEDVDFAKDSAQVVSKINNWVKQKTNGKIEKLLDELDASTVLVLLNAVYFKGTWKVMFDEKKTRPEVFFNRGLESSGKNIPMMHMKEEPYSGKTIGNPISA</sequence>
<dbReference type="Pfam" id="PF00079">
    <property type="entry name" value="Serpin"/>
    <property type="match status" value="1"/>
</dbReference>
<evidence type="ECO:0000313" key="7">
    <source>
        <dbReference type="EMBL" id="KAG8197075.1"/>
    </source>
</evidence>
<dbReference type="FunFam" id="3.30.497.10:FF:000001">
    <property type="entry name" value="Serine protease inhibitor"/>
    <property type="match status" value="1"/>
</dbReference>
<organism evidence="7 8">
    <name type="scientific">Oedothorax gibbosus</name>
    <dbReference type="NCBI Taxonomy" id="931172"/>
    <lineage>
        <taxon>Eukaryota</taxon>
        <taxon>Metazoa</taxon>
        <taxon>Ecdysozoa</taxon>
        <taxon>Arthropoda</taxon>
        <taxon>Chelicerata</taxon>
        <taxon>Arachnida</taxon>
        <taxon>Araneae</taxon>
        <taxon>Araneomorphae</taxon>
        <taxon>Entelegynae</taxon>
        <taxon>Araneoidea</taxon>
        <taxon>Linyphiidae</taxon>
        <taxon>Erigoninae</taxon>
        <taxon>Oedothorax</taxon>
    </lineage>
</organism>
<feature type="signal peptide" evidence="5">
    <location>
        <begin position="1"/>
        <end position="24"/>
    </location>
</feature>
<protein>
    <recommendedName>
        <fullName evidence="6">Serpin domain-containing protein</fullName>
    </recommendedName>
</protein>
<gene>
    <name evidence="7" type="ORF">JTE90_004342</name>
</gene>
<comment type="caution">
    <text evidence="7">The sequence shown here is derived from an EMBL/GenBank/DDBJ whole genome shotgun (WGS) entry which is preliminary data.</text>
</comment>
<evidence type="ECO:0000256" key="1">
    <source>
        <dbReference type="ARBA" id="ARBA00009500"/>
    </source>
</evidence>
<evidence type="ECO:0000256" key="3">
    <source>
        <dbReference type="ARBA" id="ARBA00022900"/>
    </source>
</evidence>
<keyword evidence="8" id="KW-1185">Reference proteome</keyword>
<name>A0AAV6VLY7_9ARAC</name>
<dbReference type="Gene3D" id="3.30.497.10">
    <property type="entry name" value="Antithrombin, subunit I, domain 2"/>
    <property type="match status" value="1"/>
</dbReference>
<accession>A0AAV6VLY7</accession>
<dbReference type="AlphaFoldDB" id="A0AAV6VLY7"/>
<evidence type="ECO:0000256" key="5">
    <source>
        <dbReference type="SAM" id="SignalP"/>
    </source>
</evidence>
<feature type="chain" id="PRO_5043619361" description="Serpin domain-containing protein" evidence="5">
    <location>
        <begin position="25"/>
        <end position="259"/>
    </location>
</feature>